<reference evidence="2" key="1">
    <citation type="journal article" date="2023" name="Front. Plant Sci.">
        <title>Chromosomal-level genome assembly of Melastoma candidum provides insights into trichome evolution.</title>
        <authorList>
            <person name="Zhong Y."/>
            <person name="Wu W."/>
            <person name="Sun C."/>
            <person name="Zou P."/>
            <person name="Liu Y."/>
            <person name="Dai S."/>
            <person name="Zhou R."/>
        </authorList>
    </citation>
    <scope>NUCLEOTIDE SEQUENCE [LARGE SCALE GENOMIC DNA]</scope>
</reference>
<protein>
    <submittedName>
        <fullName evidence="1">Uncharacterized protein</fullName>
    </submittedName>
</protein>
<name>A0ACB9R7R0_9MYRT</name>
<gene>
    <name evidence="1" type="ORF">MLD38_012795</name>
</gene>
<evidence type="ECO:0000313" key="1">
    <source>
        <dbReference type="EMBL" id="KAI4374850.1"/>
    </source>
</evidence>
<keyword evidence="2" id="KW-1185">Reference proteome</keyword>
<dbReference type="Proteomes" id="UP001057402">
    <property type="component" value="Chromosome 4"/>
</dbReference>
<organism evidence="1 2">
    <name type="scientific">Melastoma candidum</name>
    <dbReference type="NCBI Taxonomy" id="119954"/>
    <lineage>
        <taxon>Eukaryota</taxon>
        <taxon>Viridiplantae</taxon>
        <taxon>Streptophyta</taxon>
        <taxon>Embryophyta</taxon>
        <taxon>Tracheophyta</taxon>
        <taxon>Spermatophyta</taxon>
        <taxon>Magnoliopsida</taxon>
        <taxon>eudicotyledons</taxon>
        <taxon>Gunneridae</taxon>
        <taxon>Pentapetalae</taxon>
        <taxon>rosids</taxon>
        <taxon>malvids</taxon>
        <taxon>Myrtales</taxon>
        <taxon>Melastomataceae</taxon>
        <taxon>Melastomatoideae</taxon>
        <taxon>Melastomateae</taxon>
        <taxon>Melastoma</taxon>
    </lineage>
</organism>
<proteinExistence type="predicted"/>
<comment type="caution">
    <text evidence="1">The sequence shown here is derived from an EMBL/GenBank/DDBJ whole genome shotgun (WGS) entry which is preliminary data.</text>
</comment>
<dbReference type="EMBL" id="CM042883">
    <property type="protein sequence ID" value="KAI4374850.1"/>
    <property type="molecule type" value="Genomic_DNA"/>
</dbReference>
<evidence type="ECO:0000313" key="2">
    <source>
        <dbReference type="Proteomes" id="UP001057402"/>
    </source>
</evidence>
<accession>A0ACB9R7R0</accession>
<sequence>MESVDSNPDDPGEEIGFDVVGKWKRYGVSGADAQRAIKCFQRAVMLCPDDEESGGSPWLSPASRKSEMIFTSRQGAAWLNCPICPMELDFQSSMDFLTFAGSVVDCDSCISLFHASIELLNMQYISWLVRLWTRLLH</sequence>